<dbReference type="NCBIfam" id="TIGR03370">
    <property type="entry name" value="VPLPA-CTERM"/>
    <property type="match status" value="1"/>
</dbReference>
<feature type="domain" description="VWFA" evidence="2">
    <location>
        <begin position="26"/>
        <end position="219"/>
    </location>
</feature>
<reference evidence="3 4" key="1">
    <citation type="submission" date="2018-10" db="EMBL/GenBank/DDBJ databases">
        <title>Genomic Encyclopedia of Archaeal and Bacterial Type Strains, Phase II (KMG-II): from individual species to whole genera.</title>
        <authorList>
            <person name="Goeker M."/>
        </authorList>
    </citation>
    <scope>NUCLEOTIDE SEQUENCE [LARGE SCALE GENOMIC DNA]</scope>
    <source>
        <strain evidence="3 4">DSM 29466</strain>
    </source>
</reference>
<proteinExistence type="predicted"/>
<dbReference type="RefSeq" id="WP_121023168.1">
    <property type="nucleotide sequence ID" value="NZ_RCCE01000002.1"/>
</dbReference>
<dbReference type="Gene3D" id="3.40.50.410">
    <property type="entry name" value="von Willebrand factor, type A domain"/>
    <property type="match status" value="1"/>
</dbReference>
<dbReference type="SUPFAM" id="SSF53300">
    <property type="entry name" value="vWA-like"/>
    <property type="match status" value="1"/>
</dbReference>
<dbReference type="Pfam" id="PF06707">
    <property type="entry name" value="DUF1194"/>
    <property type="match status" value="1"/>
</dbReference>
<evidence type="ECO:0000313" key="4">
    <source>
        <dbReference type="Proteomes" id="UP000269157"/>
    </source>
</evidence>
<dbReference type="AlphaFoldDB" id="A0A497X226"/>
<accession>A0A497X226</accession>
<comment type="caution">
    <text evidence="3">The sequence shown here is derived from an EMBL/GenBank/DDBJ whole genome shotgun (WGS) entry which is preliminary data.</text>
</comment>
<keyword evidence="1" id="KW-0732">Signal</keyword>
<dbReference type="InterPro" id="IPR022472">
    <property type="entry name" value="VPLPA-CTERM"/>
</dbReference>
<evidence type="ECO:0000256" key="1">
    <source>
        <dbReference type="SAM" id="SignalP"/>
    </source>
</evidence>
<organism evidence="3 4">
    <name type="scientific">Litoreibacter meonggei</name>
    <dbReference type="NCBI Taxonomy" id="1049199"/>
    <lineage>
        <taxon>Bacteria</taxon>
        <taxon>Pseudomonadati</taxon>
        <taxon>Pseudomonadota</taxon>
        <taxon>Alphaproteobacteria</taxon>
        <taxon>Rhodobacterales</taxon>
        <taxon>Roseobacteraceae</taxon>
        <taxon>Litoreibacter</taxon>
    </lineage>
</organism>
<gene>
    <name evidence="3" type="ORF">BCF46_1615</name>
</gene>
<dbReference type="InterPro" id="IPR036465">
    <property type="entry name" value="vWFA_dom_sf"/>
</dbReference>
<evidence type="ECO:0000259" key="2">
    <source>
        <dbReference type="PROSITE" id="PS50234"/>
    </source>
</evidence>
<name>A0A497X226_9RHOB</name>
<dbReference type="InterPro" id="IPR002035">
    <property type="entry name" value="VWF_A"/>
</dbReference>
<protein>
    <submittedName>
        <fullName evidence="3">Putative secreted protein</fullName>
    </submittedName>
</protein>
<dbReference type="EMBL" id="RCCE01000002">
    <property type="protein sequence ID" value="RLJ59466.1"/>
    <property type="molecule type" value="Genomic_DNA"/>
</dbReference>
<dbReference type="InterPro" id="IPR013424">
    <property type="entry name" value="Ice-binding_C"/>
</dbReference>
<feature type="chain" id="PRO_5019756072" evidence="1">
    <location>
        <begin position="21"/>
        <end position="252"/>
    </location>
</feature>
<dbReference type="NCBIfam" id="TIGR02595">
    <property type="entry name" value="PEP_CTERM"/>
    <property type="match status" value="1"/>
</dbReference>
<dbReference type="Proteomes" id="UP000269157">
    <property type="component" value="Unassembled WGS sequence"/>
</dbReference>
<dbReference type="PROSITE" id="PS50234">
    <property type="entry name" value="VWFA"/>
    <property type="match status" value="1"/>
</dbReference>
<keyword evidence="4" id="KW-1185">Reference proteome</keyword>
<feature type="signal peptide" evidence="1">
    <location>
        <begin position="1"/>
        <end position="20"/>
    </location>
</feature>
<dbReference type="CDD" id="cd00198">
    <property type="entry name" value="vWFA"/>
    <property type="match status" value="1"/>
</dbReference>
<sequence>MFKYLSTAAVILATSTAANAVPVDLELSLLVDVSGSVNTSEFNLQRDGYVNAFNNSALFNDAISKGAIGSIAVNLVYWSTTAVESVAWTLIDSVASSQAFASAISAVSRPSLGGSTGIGNAIAFADPLFDGNGFEATRNVMDVSGDGGNNTGTLPGTASAAFCGSAGDNAINGITIGTDAGVVAEYANNVVCGTGSFAIAATSFDTFGAAINKKLIAEITNNPPTVPVPAAGWLLIAGLGGLGAMKRRKKSA</sequence>
<dbReference type="OrthoDB" id="9792179at2"/>
<dbReference type="InterPro" id="IPR010607">
    <property type="entry name" value="DUF1194"/>
</dbReference>
<evidence type="ECO:0000313" key="3">
    <source>
        <dbReference type="EMBL" id="RLJ59466.1"/>
    </source>
</evidence>